<dbReference type="InterPro" id="IPR000847">
    <property type="entry name" value="LysR_HTH_N"/>
</dbReference>
<keyword evidence="7" id="KW-1185">Reference proteome</keyword>
<feature type="domain" description="HTH lysR-type" evidence="5">
    <location>
        <begin position="9"/>
        <end position="66"/>
    </location>
</feature>
<dbReference type="Gene3D" id="1.10.10.10">
    <property type="entry name" value="Winged helix-like DNA-binding domain superfamily/Winged helix DNA-binding domain"/>
    <property type="match status" value="1"/>
</dbReference>
<dbReference type="RefSeq" id="WP_067018617.1">
    <property type="nucleotide sequence ID" value="NZ_FLOB01000010.1"/>
</dbReference>
<proteinExistence type="inferred from homology"/>
<sequence length="306" mass="34849">MSEVRLSDVDLNLLYIFQVLIEELNVTKAAIRLDVSQPAVSRSLARLRDVFDDPLFIRTSHGLSATTKTLELAPVLKETLAGLERLLQPVNFIPQTSQRRFVLSTTDFGSLTVLPKILDVFQQSAPNAMLDVKSWDEDVAQELDQVDIDLAVAVLSKEPPAGVRAMRLKSDRMVCLARENHPNIKTELTLEGYLQADHVQVVLGRRAYFAVDRELERLGHKRHVSLQLPTFVPAARVVKDSDLLLTVPCLFAQDIMATIPGLTMHQLPFKSREFDYSMIWHERFQHDPAHQWFRGLFRKAFIEEKV</sequence>
<dbReference type="SUPFAM" id="SSF46785">
    <property type="entry name" value="Winged helix' DNA-binding domain"/>
    <property type="match status" value="1"/>
</dbReference>
<keyword evidence="2" id="KW-0805">Transcription regulation</keyword>
<dbReference type="GO" id="GO:0003677">
    <property type="term" value="F:DNA binding"/>
    <property type="evidence" value="ECO:0007669"/>
    <property type="project" value="UniProtKB-KW"/>
</dbReference>
<protein>
    <submittedName>
        <fullName evidence="6">HTH-type transcriptional regulator SyrM 1</fullName>
    </submittedName>
</protein>
<evidence type="ECO:0000256" key="1">
    <source>
        <dbReference type="ARBA" id="ARBA00009437"/>
    </source>
</evidence>
<dbReference type="OrthoDB" id="8839911at2"/>
<name>A0A1A8TN97_9GAMM</name>
<dbReference type="InterPro" id="IPR037402">
    <property type="entry name" value="YidZ_PBP2"/>
</dbReference>
<dbReference type="Pfam" id="PF00126">
    <property type="entry name" value="HTH_1"/>
    <property type="match status" value="1"/>
</dbReference>
<gene>
    <name evidence="6" type="primary">syrM1_4</name>
    <name evidence="6" type="ORF">MSP8886_03413</name>
</gene>
<dbReference type="Gene3D" id="3.40.190.10">
    <property type="entry name" value="Periplasmic binding protein-like II"/>
    <property type="match status" value="2"/>
</dbReference>
<dbReference type="GO" id="GO:0003700">
    <property type="term" value="F:DNA-binding transcription factor activity"/>
    <property type="evidence" value="ECO:0007669"/>
    <property type="project" value="InterPro"/>
</dbReference>
<dbReference type="Pfam" id="PF03466">
    <property type="entry name" value="LysR_substrate"/>
    <property type="match status" value="1"/>
</dbReference>
<reference evidence="6 7" key="1">
    <citation type="submission" date="2016-06" db="EMBL/GenBank/DDBJ databases">
        <authorList>
            <person name="Kjaerup R.B."/>
            <person name="Dalgaard T.S."/>
            <person name="Juul-Madsen H.R."/>
        </authorList>
    </citation>
    <scope>NUCLEOTIDE SEQUENCE [LARGE SCALE GENOMIC DNA]</scope>
    <source>
        <strain evidence="6 7">CECT 8886</strain>
    </source>
</reference>
<dbReference type="CDD" id="cd08417">
    <property type="entry name" value="PBP2_Nitroaromatics_like"/>
    <property type="match status" value="1"/>
</dbReference>
<dbReference type="PANTHER" id="PTHR30118">
    <property type="entry name" value="HTH-TYPE TRANSCRIPTIONAL REGULATOR LEUO-RELATED"/>
    <property type="match status" value="1"/>
</dbReference>
<dbReference type="EMBL" id="FLOB01000010">
    <property type="protein sequence ID" value="SBS35579.1"/>
    <property type="molecule type" value="Genomic_DNA"/>
</dbReference>
<dbReference type="PRINTS" id="PR00039">
    <property type="entry name" value="HTHLYSR"/>
</dbReference>
<dbReference type="InterPro" id="IPR050389">
    <property type="entry name" value="LysR-type_TF"/>
</dbReference>
<dbReference type="STRING" id="1792290.MSP8886_03413"/>
<dbReference type="PANTHER" id="PTHR30118:SF15">
    <property type="entry name" value="TRANSCRIPTIONAL REGULATORY PROTEIN"/>
    <property type="match status" value="1"/>
</dbReference>
<evidence type="ECO:0000256" key="3">
    <source>
        <dbReference type="ARBA" id="ARBA00023125"/>
    </source>
</evidence>
<keyword evidence="3" id="KW-0238">DNA-binding</keyword>
<organism evidence="6 7">
    <name type="scientific">Marinomonas spartinae</name>
    <dbReference type="NCBI Taxonomy" id="1792290"/>
    <lineage>
        <taxon>Bacteria</taxon>
        <taxon>Pseudomonadati</taxon>
        <taxon>Pseudomonadota</taxon>
        <taxon>Gammaproteobacteria</taxon>
        <taxon>Oceanospirillales</taxon>
        <taxon>Oceanospirillaceae</taxon>
        <taxon>Marinomonas</taxon>
    </lineage>
</organism>
<dbReference type="Proteomes" id="UP000092544">
    <property type="component" value="Unassembled WGS sequence"/>
</dbReference>
<evidence type="ECO:0000313" key="7">
    <source>
        <dbReference type="Proteomes" id="UP000092544"/>
    </source>
</evidence>
<evidence type="ECO:0000313" key="6">
    <source>
        <dbReference type="EMBL" id="SBS35579.1"/>
    </source>
</evidence>
<dbReference type="SUPFAM" id="SSF53850">
    <property type="entry name" value="Periplasmic binding protein-like II"/>
    <property type="match status" value="1"/>
</dbReference>
<comment type="similarity">
    <text evidence="1">Belongs to the LysR transcriptional regulatory family.</text>
</comment>
<dbReference type="PROSITE" id="PS50931">
    <property type="entry name" value="HTH_LYSR"/>
    <property type="match status" value="1"/>
</dbReference>
<dbReference type="InterPro" id="IPR036390">
    <property type="entry name" value="WH_DNA-bd_sf"/>
</dbReference>
<evidence type="ECO:0000256" key="4">
    <source>
        <dbReference type="ARBA" id="ARBA00023163"/>
    </source>
</evidence>
<dbReference type="InterPro" id="IPR036388">
    <property type="entry name" value="WH-like_DNA-bd_sf"/>
</dbReference>
<evidence type="ECO:0000256" key="2">
    <source>
        <dbReference type="ARBA" id="ARBA00023015"/>
    </source>
</evidence>
<dbReference type="AlphaFoldDB" id="A0A1A8TN97"/>
<evidence type="ECO:0000259" key="5">
    <source>
        <dbReference type="PROSITE" id="PS50931"/>
    </source>
</evidence>
<keyword evidence="4" id="KW-0804">Transcription</keyword>
<accession>A0A1A8TN97</accession>
<dbReference type="InterPro" id="IPR005119">
    <property type="entry name" value="LysR_subst-bd"/>
</dbReference>